<dbReference type="PANTHER" id="PTHR43273:SF8">
    <property type="entry name" value="RADICAL SAM DOMAIN PROTEIN"/>
    <property type="match status" value="1"/>
</dbReference>
<dbReference type="AlphaFoldDB" id="A0A0B4S088"/>
<evidence type="ECO:0000259" key="6">
    <source>
        <dbReference type="PROSITE" id="PS51918"/>
    </source>
</evidence>
<dbReference type="EMBL" id="CP009761">
    <property type="protein sequence ID" value="AIZ35964.1"/>
    <property type="molecule type" value="Genomic_DNA"/>
</dbReference>
<dbReference type="SUPFAM" id="SSF102114">
    <property type="entry name" value="Radical SAM enzymes"/>
    <property type="match status" value="1"/>
</dbReference>
<dbReference type="CDD" id="cd01335">
    <property type="entry name" value="Radical_SAM"/>
    <property type="match status" value="1"/>
</dbReference>
<dbReference type="InterPro" id="IPR013785">
    <property type="entry name" value="Aldolase_TIM"/>
</dbReference>
<accession>A0A0B4S088</accession>
<reference evidence="7 8" key="1">
    <citation type="submission" date="2014-10" db="EMBL/GenBank/DDBJ databases">
        <title>Complete genome sequence of Parvimonas micra KCOM 1535 (= ChDC B708).</title>
        <authorList>
            <person name="Kook J.-K."/>
            <person name="Park S.-N."/>
            <person name="Lim Y.K."/>
            <person name="Roh H."/>
        </authorList>
    </citation>
    <scope>NUCLEOTIDE SEQUENCE [LARGE SCALE GENOMIC DNA]</scope>
    <source>
        <strain evidence="8">KCOM 1535 / ChDC B708</strain>
    </source>
</reference>
<dbReference type="InterPro" id="IPR023867">
    <property type="entry name" value="Sulphatase_maturase_rSAM"/>
</dbReference>
<gene>
    <name evidence="7" type="ORF">NW74_00550</name>
</gene>
<dbReference type="SFLD" id="SFLDG01067">
    <property type="entry name" value="SPASM/twitch_domain_containing"/>
    <property type="match status" value="1"/>
</dbReference>
<evidence type="ECO:0000256" key="3">
    <source>
        <dbReference type="ARBA" id="ARBA00022723"/>
    </source>
</evidence>
<dbReference type="KEGG" id="pmic:NW74_00550"/>
<dbReference type="GO" id="GO:0051536">
    <property type="term" value="F:iron-sulfur cluster binding"/>
    <property type="evidence" value="ECO:0007669"/>
    <property type="project" value="UniProtKB-KW"/>
</dbReference>
<dbReference type="OrthoDB" id="9763993at2"/>
<comment type="cofactor">
    <cofactor evidence="1">
        <name>[4Fe-4S] cluster</name>
        <dbReference type="ChEBI" id="CHEBI:49883"/>
    </cofactor>
</comment>
<dbReference type="SFLD" id="SFLDS00029">
    <property type="entry name" value="Radical_SAM"/>
    <property type="match status" value="1"/>
</dbReference>
<dbReference type="RefSeq" id="WP_041953279.1">
    <property type="nucleotide sequence ID" value="NZ_CAUUFC010000031.1"/>
</dbReference>
<dbReference type="UniPathway" id="UPA00782"/>
<dbReference type="InterPro" id="IPR058240">
    <property type="entry name" value="rSAM_sf"/>
</dbReference>
<feature type="domain" description="Radical SAM core" evidence="6">
    <location>
        <begin position="75"/>
        <end position="299"/>
    </location>
</feature>
<evidence type="ECO:0000256" key="4">
    <source>
        <dbReference type="ARBA" id="ARBA00023004"/>
    </source>
</evidence>
<dbReference type="Gene3D" id="3.20.20.70">
    <property type="entry name" value="Aldolase class I"/>
    <property type="match status" value="1"/>
</dbReference>
<name>A0A0B4S088_9FIRM</name>
<dbReference type="NCBIfam" id="TIGR04085">
    <property type="entry name" value="rSAM_more_4Fe4S"/>
    <property type="match status" value="1"/>
</dbReference>
<dbReference type="GO" id="GO:0016491">
    <property type="term" value="F:oxidoreductase activity"/>
    <property type="evidence" value="ECO:0007669"/>
    <property type="project" value="InterPro"/>
</dbReference>
<dbReference type="Pfam" id="PF04055">
    <property type="entry name" value="Radical_SAM"/>
    <property type="match status" value="1"/>
</dbReference>
<dbReference type="SFLD" id="SFLDG01384">
    <property type="entry name" value="thioether_bond_formation_requi"/>
    <property type="match status" value="1"/>
</dbReference>
<evidence type="ECO:0000256" key="5">
    <source>
        <dbReference type="ARBA" id="ARBA00023014"/>
    </source>
</evidence>
<keyword evidence="8" id="KW-1185">Reference proteome</keyword>
<evidence type="ECO:0000256" key="2">
    <source>
        <dbReference type="ARBA" id="ARBA00022691"/>
    </source>
</evidence>
<dbReference type="PANTHER" id="PTHR43273">
    <property type="entry name" value="ANAEROBIC SULFATASE-MATURATING ENZYME HOMOLOG ASLB-RELATED"/>
    <property type="match status" value="1"/>
</dbReference>
<evidence type="ECO:0000313" key="8">
    <source>
        <dbReference type="Proteomes" id="UP000031386"/>
    </source>
</evidence>
<proteinExistence type="predicted"/>
<dbReference type="SFLD" id="SFLDG01386">
    <property type="entry name" value="main_SPASM_domain-containing"/>
    <property type="match status" value="1"/>
</dbReference>
<dbReference type="InterPro" id="IPR023885">
    <property type="entry name" value="4Fe4S-binding_SPASM_dom"/>
</dbReference>
<keyword evidence="3" id="KW-0479">Metal-binding</keyword>
<evidence type="ECO:0000256" key="1">
    <source>
        <dbReference type="ARBA" id="ARBA00001966"/>
    </source>
</evidence>
<protein>
    <recommendedName>
        <fullName evidence="6">Radical SAM core domain-containing protein</fullName>
    </recommendedName>
</protein>
<dbReference type="Proteomes" id="UP000031386">
    <property type="component" value="Chromosome"/>
</dbReference>
<dbReference type="InterPro" id="IPR007197">
    <property type="entry name" value="rSAM"/>
</dbReference>
<keyword evidence="2" id="KW-0949">S-adenosyl-L-methionine</keyword>
<keyword evidence="5" id="KW-0411">Iron-sulfur</keyword>
<dbReference type="PROSITE" id="PS51918">
    <property type="entry name" value="RADICAL_SAM"/>
    <property type="match status" value="1"/>
</dbReference>
<evidence type="ECO:0000313" key="7">
    <source>
        <dbReference type="EMBL" id="AIZ35964.1"/>
    </source>
</evidence>
<keyword evidence="4" id="KW-0408">Iron</keyword>
<organism evidence="7 8">
    <name type="scientific">Parvimonas micra</name>
    <dbReference type="NCBI Taxonomy" id="33033"/>
    <lineage>
        <taxon>Bacteria</taxon>
        <taxon>Bacillati</taxon>
        <taxon>Bacillota</taxon>
        <taxon>Tissierellia</taxon>
        <taxon>Tissierellales</taxon>
        <taxon>Peptoniphilaceae</taxon>
        <taxon>Parvimonas</taxon>
    </lineage>
</organism>
<dbReference type="GO" id="GO:0046872">
    <property type="term" value="F:metal ion binding"/>
    <property type="evidence" value="ECO:0007669"/>
    <property type="project" value="UniProtKB-KW"/>
</dbReference>
<sequence>MKILKKYNCFVMFKNNDLFLFNPYSLANGIIENTCSNKSDYSIYKLIEKNRELLENANIIMDKKLAVSISKYYSDKSKYSNTIMISDAMTFKCNMNCIYCFESSLKEKNILSMDDRAKYISDFLKMFSNDFESIDYVFFGGEPLIFLKYIEKMCKVLNKNFNNKSLHFSITTNGTLINNHVIKLLNQYNFEELRITVDGPKSIHDNRRILKSGESSFELIINNIKKICENTDSKVIINTVLDENNINYYINMYNQIKESLEQYITNENPRIIFNVGLLCNPMIDTNYTKNLKNINISIEYYYLASKLIDLGATITNPFYFPHCLNSSEKSFTIDPSGNIYKCVSGIGQKNFLLSSYNEFIENPLIMLKNNILQIEKSHEKRCIGCEFLSMCNGGCKFNSLKNSIKSCRKTIISEEIEYLMELLYKGEFDENGFFRKKLYKN</sequence>